<feature type="compositionally biased region" description="Low complexity" evidence="1">
    <location>
        <begin position="23"/>
        <end position="35"/>
    </location>
</feature>
<evidence type="ECO:0000256" key="1">
    <source>
        <dbReference type="SAM" id="MobiDB-lite"/>
    </source>
</evidence>
<sequence length="84" mass="9169">MASHQRNQDNQAPAPSLPERKGNTTTTAPNPQPNNRQELSSVWASQMLSKKTQYDADKAKFNADIVADLPIEPNAHSSSATHSK</sequence>
<dbReference type="AlphaFoldDB" id="A0A9W8B3J8"/>
<dbReference type="Proteomes" id="UP001151582">
    <property type="component" value="Unassembled WGS sequence"/>
</dbReference>
<name>A0A9W8B3J8_9FUNG</name>
<dbReference type="EMBL" id="JANBQB010001098">
    <property type="protein sequence ID" value="KAJ1972303.1"/>
    <property type="molecule type" value="Genomic_DNA"/>
</dbReference>
<proteinExistence type="predicted"/>
<reference evidence="2" key="1">
    <citation type="submission" date="2022-07" db="EMBL/GenBank/DDBJ databases">
        <title>Phylogenomic reconstructions and comparative analyses of Kickxellomycotina fungi.</title>
        <authorList>
            <person name="Reynolds N.K."/>
            <person name="Stajich J.E."/>
            <person name="Barry K."/>
            <person name="Grigoriev I.V."/>
            <person name="Crous P."/>
            <person name="Smith M.E."/>
        </authorList>
    </citation>
    <scope>NUCLEOTIDE SEQUENCE</scope>
    <source>
        <strain evidence="2">RSA 567</strain>
    </source>
</reference>
<dbReference type="OrthoDB" id="10381619at2759"/>
<gene>
    <name evidence="2" type="ORF">H4R34_005454</name>
</gene>
<feature type="region of interest" description="Disordered" evidence="1">
    <location>
        <begin position="1"/>
        <end position="41"/>
    </location>
</feature>
<accession>A0A9W8B3J8</accession>
<keyword evidence="3" id="KW-1185">Reference proteome</keyword>
<comment type="caution">
    <text evidence="2">The sequence shown here is derived from an EMBL/GenBank/DDBJ whole genome shotgun (WGS) entry which is preliminary data.</text>
</comment>
<feature type="compositionally biased region" description="Polar residues" evidence="1">
    <location>
        <begin position="1"/>
        <end position="13"/>
    </location>
</feature>
<evidence type="ECO:0000313" key="3">
    <source>
        <dbReference type="Proteomes" id="UP001151582"/>
    </source>
</evidence>
<protein>
    <submittedName>
        <fullName evidence="2">Uncharacterized protein</fullName>
    </submittedName>
</protein>
<organism evidence="2 3">
    <name type="scientific">Dimargaris verticillata</name>
    <dbReference type="NCBI Taxonomy" id="2761393"/>
    <lineage>
        <taxon>Eukaryota</taxon>
        <taxon>Fungi</taxon>
        <taxon>Fungi incertae sedis</taxon>
        <taxon>Zoopagomycota</taxon>
        <taxon>Kickxellomycotina</taxon>
        <taxon>Dimargaritomycetes</taxon>
        <taxon>Dimargaritales</taxon>
        <taxon>Dimargaritaceae</taxon>
        <taxon>Dimargaris</taxon>
    </lineage>
</organism>
<evidence type="ECO:0000313" key="2">
    <source>
        <dbReference type="EMBL" id="KAJ1972303.1"/>
    </source>
</evidence>
<feature type="non-terminal residue" evidence="2">
    <location>
        <position position="84"/>
    </location>
</feature>